<accession>A0AAN7UBM6</accession>
<proteinExistence type="predicted"/>
<protein>
    <submittedName>
        <fullName evidence="1">Uncharacterized protein</fullName>
    </submittedName>
</protein>
<dbReference type="AlphaFoldDB" id="A0AAN7UBM6"/>
<dbReference type="EMBL" id="JAVFKY010000001">
    <property type="protein sequence ID" value="KAK5584590.1"/>
    <property type="molecule type" value="Genomic_DNA"/>
</dbReference>
<reference evidence="1 2" key="1">
    <citation type="submission" date="2023-11" db="EMBL/GenBank/DDBJ databases">
        <title>Dfirmibasis_genome.</title>
        <authorList>
            <person name="Edelbroek B."/>
            <person name="Kjellin J."/>
            <person name="Jerlstrom-Hultqvist J."/>
            <person name="Soderbom F."/>
        </authorList>
    </citation>
    <scope>NUCLEOTIDE SEQUENCE [LARGE SCALE GENOMIC DNA]</scope>
    <source>
        <strain evidence="1 2">TNS-C-14</strain>
    </source>
</reference>
<name>A0AAN7UBM6_9MYCE</name>
<comment type="caution">
    <text evidence="1">The sequence shown here is derived from an EMBL/GenBank/DDBJ whole genome shotgun (WGS) entry which is preliminary data.</text>
</comment>
<organism evidence="1 2">
    <name type="scientific">Dictyostelium firmibasis</name>
    <dbReference type="NCBI Taxonomy" id="79012"/>
    <lineage>
        <taxon>Eukaryota</taxon>
        <taxon>Amoebozoa</taxon>
        <taxon>Evosea</taxon>
        <taxon>Eumycetozoa</taxon>
        <taxon>Dictyostelia</taxon>
        <taxon>Dictyosteliales</taxon>
        <taxon>Dictyosteliaceae</taxon>
        <taxon>Dictyostelium</taxon>
    </lineage>
</organism>
<sequence>MNSTPNYIQNKIIKLSVNNGSPLINFMYFSKEIQTNIETNNIIIKQSLSLVCKRWYHFINGTYILDINSTRSKSTTTIDKHINYDDTLEIENFITNKPNNSDNIKKIKINYKIWNENNNFIEYKEKDQLLINKFQNWLLNYKSLEKVTINCSDTIKDLEFIKFLIDQLENSSKKIIKPTEINKNITTININVKSNNINTITKNNEYPKQLKLTNNQQQQKLIKINNIKMNLNKYIGNLKQVLNNKIDIEYFKECLIDTWGPSHLILNQIRNEGDEFNGYKFHSNEYSSLFKFETLKHLSIGNNDYLDLIELINGLKGNNHLKSFEVFLDLSIHLESHDHSDTGYYCNCDLIYLHHITPPLISSIEDLESRNTYQHWFEFCNILSNNSTLKAISLKNYCSYFYETENDRIETIPKDCTNKSASFQNRSQLFASIWLKNYSIVYLSLVSFPFLSNEFYLNINRFNKTLIHITLGGSTIKTKESIKDLNQFIMDNQSIKSLSIWNNNTIFYYNDLSSGLRLNKTIKQFEIFFLNFNIKHNLRLRCEDFFQSLLDSDSLESISFNSEIESSSSNYFNHSKSLKNKFIFNISNYSLKEEFNENWFKI</sequence>
<evidence type="ECO:0000313" key="1">
    <source>
        <dbReference type="EMBL" id="KAK5584590.1"/>
    </source>
</evidence>
<dbReference type="Proteomes" id="UP001344447">
    <property type="component" value="Unassembled WGS sequence"/>
</dbReference>
<keyword evidence="2" id="KW-1185">Reference proteome</keyword>
<evidence type="ECO:0000313" key="2">
    <source>
        <dbReference type="Proteomes" id="UP001344447"/>
    </source>
</evidence>
<gene>
    <name evidence="1" type="ORF">RB653_006204</name>
</gene>